<organism evidence="4 5">
    <name type="scientific">Pseudolactococcus hodotermopsidis</name>
    <dbReference type="NCBI Taxonomy" id="2709157"/>
    <lineage>
        <taxon>Bacteria</taxon>
        <taxon>Bacillati</taxon>
        <taxon>Bacillota</taxon>
        <taxon>Bacilli</taxon>
        <taxon>Lactobacillales</taxon>
        <taxon>Streptococcaceae</taxon>
        <taxon>Pseudolactococcus</taxon>
    </lineage>
</organism>
<dbReference type="GO" id="GO:0080120">
    <property type="term" value="P:CAAX-box protein maturation"/>
    <property type="evidence" value="ECO:0007669"/>
    <property type="project" value="UniProtKB-ARBA"/>
</dbReference>
<dbReference type="PANTHER" id="PTHR36435:SF1">
    <property type="entry name" value="CAAX AMINO TERMINAL PROTEASE FAMILY PROTEIN"/>
    <property type="match status" value="1"/>
</dbReference>
<accession>A0A6A0B848</accession>
<feature type="domain" description="CAAX prenyl protease 2/Lysostaphin resistance protein A-like" evidence="3">
    <location>
        <begin position="33"/>
        <end position="121"/>
    </location>
</feature>
<keyword evidence="2" id="KW-0472">Membrane</keyword>
<keyword evidence="2" id="KW-1133">Transmembrane helix</keyword>
<dbReference type="GO" id="GO:0005886">
    <property type="term" value="C:plasma membrane"/>
    <property type="evidence" value="ECO:0007669"/>
    <property type="project" value="UniProtKB-SubCell"/>
</dbReference>
<feature type="transmembrane region" description="Helical" evidence="2">
    <location>
        <begin position="109"/>
        <end position="129"/>
    </location>
</feature>
<dbReference type="PANTHER" id="PTHR36435">
    <property type="entry name" value="SLR1288 PROTEIN"/>
    <property type="match status" value="1"/>
</dbReference>
<proteinExistence type="inferred from homology"/>
<dbReference type="Proteomes" id="UP000480303">
    <property type="component" value="Unassembled WGS sequence"/>
</dbReference>
<protein>
    <recommendedName>
        <fullName evidence="3">CAAX prenyl protease 2/Lysostaphin resistance protein A-like domain-containing protein</fullName>
    </recommendedName>
</protein>
<sequence>MFAVGIISSLVMRLTGVTNTENQEALNEMCKSLPVIVYFIATTGAGFFEEMLFRVGLFELLFNKWPKIAAIMSCLLFTLAHVPTNFASFVAYGSMSLVLTGLYYKYRNFYLNSSVHFLWNSLAVIVFLMSSK</sequence>
<evidence type="ECO:0000256" key="1">
    <source>
        <dbReference type="ARBA" id="ARBA00009067"/>
    </source>
</evidence>
<dbReference type="GO" id="GO:0004175">
    <property type="term" value="F:endopeptidase activity"/>
    <property type="evidence" value="ECO:0007669"/>
    <property type="project" value="UniProtKB-ARBA"/>
</dbReference>
<comment type="caution">
    <text evidence="4">The sequence shown here is derived from an EMBL/GenBank/DDBJ whole genome shotgun (WGS) entry which is preliminary data.</text>
</comment>
<evidence type="ECO:0000259" key="3">
    <source>
        <dbReference type="Pfam" id="PF02517"/>
    </source>
</evidence>
<feature type="transmembrane region" description="Helical" evidence="2">
    <location>
        <begin position="36"/>
        <end position="57"/>
    </location>
</feature>
<feature type="transmembrane region" description="Helical" evidence="2">
    <location>
        <begin position="69"/>
        <end position="89"/>
    </location>
</feature>
<reference evidence="4 5" key="1">
    <citation type="submission" date="2020-02" db="EMBL/GenBank/DDBJ databases">
        <title>Draft genome sequence of Lactococcus sp. Hs30E4-3.</title>
        <authorList>
            <person name="Noda S."/>
            <person name="Yuki M."/>
            <person name="Ohkuma M."/>
        </authorList>
    </citation>
    <scope>NUCLEOTIDE SEQUENCE [LARGE SCALE GENOMIC DNA]</scope>
    <source>
        <strain evidence="4 5">Hs30E4-3</strain>
    </source>
</reference>
<dbReference type="EMBL" id="BLLI01000001">
    <property type="protein sequence ID" value="GFH41472.1"/>
    <property type="molecule type" value="Genomic_DNA"/>
</dbReference>
<dbReference type="Pfam" id="PF02517">
    <property type="entry name" value="Rce1-like"/>
    <property type="match status" value="1"/>
</dbReference>
<gene>
    <name evidence="4" type="ORF">Hs30E_00230</name>
</gene>
<comment type="similarity">
    <text evidence="1">Belongs to the UPF0177 family.</text>
</comment>
<evidence type="ECO:0000313" key="4">
    <source>
        <dbReference type="EMBL" id="GFH41472.1"/>
    </source>
</evidence>
<evidence type="ECO:0000313" key="5">
    <source>
        <dbReference type="Proteomes" id="UP000480303"/>
    </source>
</evidence>
<keyword evidence="2" id="KW-0812">Transmembrane</keyword>
<dbReference type="InterPro" id="IPR003675">
    <property type="entry name" value="Rce1/LyrA-like_dom"/>
</dbReference>
<keyword evidence="5" id="KW-1185">Reference proteome</keyword>
<evidence type="ECO:0000256" key="2">
    <source>
        <dbReference type="SAM" id="Phobius"/>
    </source>
</evidence>
<dbReference type="InterPro" id="IPR052710">
    <property type="entry name" value="CAAX_protease"/>
</dbReference>
<dbReference type="AlphaFoldDB" id="A0A6A0B848"/>
<name>A0A6A0B848_9LACT</name>